<evidence type="ECO:0000259" key="5">
    <source>
        <dbReference type="Pfam" id="PF08545"/>
    </source>
</evidence>
<dbReference type="InterPro" id="IPR016039">
    <property type="entry name" value="Thiolase-like"/>
</dbReference>
<dbReference type="GO" id="GO:0004315">
    <property type="term" value="F:3-oxoacyl-[acyl-carrier-protein] synthase activity"/>
    <property type="evidence" value="ECO:0007669"/>
    <property type="project" value="InterPro"/>
</dbReference>
<evidence type="ECO:0000256" key="3">
    <source>
        <dbReference type="ARBA" id="ARBA00023315"/>
    </source>
</evidence>
<proteinExistence type="predicted"/>
<evidence type="ECO:0000259" key="4">
    <source>
        <dbReference type="Pfam" id="PF08541"/>
    </source>
</evidence>
<dbReference type="KEGG" id="salj:SMD11_1588"/>
<keyword evidence="2" id="KW-0808">Transferase</keyword>
<gene>
    <name evidence="6" type="primary">fabH</name>
    <name evidence="6" type="ORF">SMD11_1588</name>
</gene>
<dbReference type="PANTHER" id="PTHR34069:SF2">
    <property type="entry name" value="BETA-KETOACYL-[ACYL-CARRIER-PROTEIN] SYNTHASE III"/>
    <property type="match status" value="1"/>
</dbReference>
<sequence>MPQHVTALRRISFLSTGAQLPGDPIDNATLERLCGPLPEDVLTGIGVRHRHWIIDPETGEHHSSTTDMATAAARLALERAGLEPGDIDLLVMSTASPDHALPAAGTFVQERLGLDRCAVVEVRAGCVGAVQALDYARRMLADGTYRTALVVGAESISPLLAPVYLGRDPFRVRMRDRLTVYTFGDGAGAVVLRAGEEGSAAEDPLGHTFATQCLGGGRRPGMQVVGGGTDAPLAEQRRRHRLMEIRLDVPGTAEFGPQVFANGLRDVLRRSGLSVDDVDACVLPEGNAEYFSREFESAGIGAADHSALQKIIVENLADVGATGSAAVPLALDAGIAAGRVRPGHKVLLLAIEASRYLYAGLTLTWQGPGHV</sequence>
<dbReference type="PANTHER" id="PTHR34069">
    <property type="entry name" value="3-OXOACYL-[ACYL-CARRIER-PROTEIN] SYNTHASE 3"/>
    <property type="match status" value="1"/>
</dbReference>
<dbReference type="SUPFAM" id="SSF53901">
    <property type="entry name" value="Thiolase-like"/>
    <property type="match status" value="2"/>
</dbReference>
<reference evidence="6 7" key="1">
    <citation type="submission" date="2017-06" db="EMBL/GenBank/DDBJ databases">
        <title>Streptomyces albireticuli Genome sequencing and assembly.</title>
        <authorList>
            <person name="Wang Y."/>
            <person name="Du B."/>
            <person name="Ding Y."/>
            <person name="Liu H."/>
            <person name="Hou Q."/>
            <person name="Liu K."/>
            <person name="Yao L."/>
            <person name="Wang C."/>
        </authorList>
    </citation>
    <scope>NUCLEOTIDE SEQUENCE [LARGE SCALE GENOMIC DNA]</scope>
    <source>
        <strain evidence="6 7">MDJK11</strain>
    </source>
</reference>
<feature type="domain" description="Beta-ketoacyl-[acyl-carrier-protein] synthase III N-terminal" evidence="5">
    <location>
        <begin position="121"/>
        <end position="199"/>
    </location>
</feature>
<dbReference type="Proteomes" id="UP000195755">
    <property type="component" value="Chromosome"/>
</dbReference>
<accession>A0A1Z2KYW4</accession>
<protein>
    <submittedName>
        <fullName evidence="6">3-oxoacyl-ACP synthase</fullName>
    </submittedName>
</protein>
<dbReference type="Pfam" id="PF08541">
    <property type="entry name" value="ACP_syn_III_C"/>
    <property type="match status" value="1"/>
</dbReference>
<dbReference type="GO" id="GO:0006633">
    <property type="term" value="P:fatty acid biosynthetic process"/>
    <property type="evidence" value="ECO:0007669"/>
    <property type="project" value="InterPro"/>
</dbReference>
<keyword evidence="3" id="KW-0012">Acyltransferase</keyword>
<dbReference type="InterPro" id="IPR013747">
    <property type="entry name" value="ACP_syn_III_C"/>
</dbReference>
<dbReference type="EMBL" id="CP021744">
    <property type="protein sequence ID" value="ARZ67249.1"/>
    <property type="molecule type" value="Genomic_DNA"/>
</dbReference>
<feature type="domain" description="Beta-ketoacyl-[acyl-carrier-protein] synthase III C-terminal" evidence="4">
    <location>
        <begin position="268"/>
        <end position="352"/>
    </location>
</feature>
<evidence type="ECO:0000256" key="1">
    <source>
        <dbReference type="ARBA" id="ARBA00022490"/>
    </source>
</evidence>
<dbReference type="AlphaFoldDB" id="A0A1Z2KYW4"/>
<evidence type="ECO:0000313" key="7">
    <source>
        <dbReference type="Proteomes" id="UP000195755"/>
    </source>
</evidence>
<evidence type="ECO:0000313" key="6">
    <source>
        <dbReference type="EMBL" id="ARZ67249.1"/>
    </source>
</evidence>
<dbReference type="Gene3D" id="3.40.47.10">
    <property type="match status" value="2"/>
</dbReference>
<name>A0A1Z2KYW4_9ACTN</name>
<organism evidence="6 7">
    <name type="scientific">Streptomyces albireticuli</name>
    <dbReference type="NCBI Taxonomy" id="1940"/>
    <lineage>
        <taxon>Bacteria</taxon>
        <taxon>Bacillati</taxon>
        <taxon>Actinomycetota</taxon>
        <taxon>Actinomycetes</taxon>
        <taxon>Kitasatosporales</taxon>
        <taxon>Streptomycetaceae</taxon>
        <taxon>Streptomyces</taxon>
    </lineage>
</organism>
<dbReference type="InterPro" id="IPR013751">
    <property type="entry name" value="ACP_syn_III_N"/>
</dbReference>
<evidence type="ECO:0000256" key="2">
    <source>
        <dbReference type="ARBA" id="ARBA00022679"/>
    </source>
</evidence>
<dbReference type="GO" id="GO:0044550">
    <property type="term" value="P:secondary metabolite biosynthetic process"/>
    <property type="evidence" value="ECO:0007669"/>
    <property type="project" value="TreeGrafter"/>
</dbReference>
<dbReference type="Pfam" id="PF08545">
    <property type="entry name" value="ACP_syn_III"/>
    <property type="match status" value="1"/>
</dbReference>
<keyword evidence="1" id="KW-0963">Cytoplasm</keyword>
<dbReference type="RefSeq" id="WP_234365956.1">
    <property type="nucleotide sequence ID" value="NZ_CP021744.1"/>
</dbReference>